<feature type="binding site" evidence="5">
    <location>
        <position position="330"/>
    </location>
    <ligand>
        <name>Ca(2+)</name>
        <dbReference type="ChEBI" id="CHEBI:29108"/>
    </ligand>
</feature>
<comment type="similarity">
    <text evidence="1">Belongs to the peptidase S45 family.</text>
</comment>
<dbReference type="Gene3D" id="3.60.20.10">
    <property type="entry name" value="Glutamine Phosphoribosylpyrophosphate, subunit 1, domain 1"/>
    <property type="match status" value="1"/>
</dbReference>
<keyword evidence="5" id="KW-0106">Calcium</keyword>
<keyword evidence="5" id="KW-0479">Metal-binding</keyword>
<dbReference type="Gene3D" id="1.10.439.10">
    <property type="entry name" value="Penicillin Amidohydrolase, domain 1"/>
    <property type="match status" value="1"/>
</dbReference>
<sequence length="820" mass="91323">MRWLKRLTWLVLTLAVLLLVCAFGAYVWYRQASQPQTAGTLKLPGLRESVSIVRDRHAVPHIKAANAQDAYFALGFVHAQDRLWQLQMNKRIASGRLAEILGPSALDTDRFLRTLGVRRNAEAILAQSSAETRAMLQAYADGVNACIDGRKGPLPPEFLILRTRPEHWEPADTLAWQTMMAWDLGGNWTQETLRMRLAQVLPVSRINELLAPYPGERPLRTMDYGNLYRHLAPLATAMARVEQQAPAGYVEGMGSNNWVVSGAHTRSGKPLLANDPHLGLQAPALWYFAQMQAPGLDVTGATLPGMPAVVLGHNQRIAWGFTNTAPDVQDLYIERLQPGSTQRYQTPDGWAEFVTRTETIHVKGAPDVTLNVRETRHGPVISDAAEPVATAAAPLGAQYVVAFQWTALRADDRTVQAGLALNRATDWASFLAALRDFHSPQQNIVYADVDGNIGFIAPGRVPLRRADNDLKGLAPAPGWDARYDWSGFIPFEQLPRSFNPPEGVIATANQKIVEDDYPYFLTSEWTVPYRYQRIRTLIDATERHTLDSFGAIQKDTLSLAVRDALPLLLASPIASDPALPERERALIASLRKWDGDMQPGLSEPLVATAWLRELSRVLFEDKVGDTLFNRLWEQRNVQQPMLNVLRNPRGQGTFWCDDSTTPATESCDDAVAKAWRLAIADLDRRYGDKPERWRWGQAHAARSEHKPFGKQPYLSGLFNVKVPSGGDTYTVNVGRHNLRDEAAPFESVHAASLRAIYDLSDLAESRFMDSTGQSGNVTSTHYRDWTDKWAAVQYITMAPGRRAPGNEAFDTLVLQPAGRR</sequence>
<dbReference type="InterPro" id="IPR014395">
    <property type="entry name" value="Pen/GL7ACA/AHL_acylase"/>
</dbReference>
<name>A0A0C4YG94_9BURK</name>
<dbReference type="STRING" id="68895.RR42_m2284"/>
<evidence type="ECO:0000256" key="5">
    <source>
        <dbReference type="PIRSR" id="PIRSR001227-2"/>
    </source>
</evidence>
<accession>A0A0C4YG94</accession>
<dbReference type="Gene3D" id="1.10.1400.10">
    <property type="match status" value="1"/>
</dbReference>
<feature type="active site" description="Nucleophile" evidence="4">
    <location>
        <position position="255"/>
    </location>
</feature>
<comment type="cofactor">
    <cofactor evidence="5">
        <name>Ca(2+)</name>
        <dbReference type="ChEBI" id="CHEBI:29108"/>
    </cofactor>
    <text evidence="5">Binds 1 Ca(2+) ion per dimer.</text>
</comment>
<evidence type="ECO:0000256" key="4">
    <source>
        <dbReference type="PIRSR" id="PIRSR001227-1"/>
    </source>
</evidence>
<dbReference type="InterPro" id="IPR043146">
    <property type="entry name" value="Penicillin_amidase_N_B-knob"/>
</dbReference>
<gene>
    <name evidence="6" type="ORF">RR42_m2284</name>
</gene>
<dbReference type="AlphaFoldDB" id="A0A0C4YG94"/>
<keyword evidence="2 6" id="KW-0378">Hydrolase</keyword>
<dbReference type="PIRSF" id="PIRSF001227">
    <property type="entry name" value="Pen_acylase"/>
    <property type="match status" value="1"/>
</dbReference>
<keyword evidence="3" id="KW-0865">Zymogen</keyword>
<reference evidence="6 7" key="1">
    <citation type="journal article" date="2015" name="Genome Announc.">
        <title>Complete Genome Sequence of Cupriavidus basilensis 4G11, Isolated from the Oak Ridge Field Research Center Site.</title>
        <authorList>
            <person name="Ray J."/>
            <person name="Waters R.J."/>
            <person name="Skerker J.M."/>
            <person name="Kuehl J.V."/>
            <person name="Price M.N."/>
            <person name="Huang J."/>
            <person name="Chakraborty R."/>
            <person name="Arkin A.P."/>
            <person name="Deutschbauer A."/>
        </authorList>
    </citation>
    <scope>NUCLEOTIDE SEQUENCE [LARGE SCALE GENOMIC DNA]</scope>
    <source>
        <strain evidence="6">4G11</strain>
    </source>
</reference>
<dbReference type="Gene3D" id="2.30.120.10">
    <property type="match status" value="1"/>
</dbReference>
<protein>
    <submittedName>
        <fullName evidence="6">Penicillin amidase</fullName>
        <ecNumber evidence="6">3.5.1.11</ecNumber>
    </submittedName>
</protein>
<dbReference type="SUPFAM" id="SSF56235">
    <property type="entry name" value="N-terminal nucleophile aminohydrolases (Ntn hydrolases)"/>
    <property type="match status" value="1"/>
</dbReference>
<dbReference type="MEROPS" id="S45.003"/>
<dbReference type="RefSeq" id="WP_043346733.1">
    <property type="nucleotide sequence ID" value="NZ_CP010536.1"/>
</dbReference>
<dbReference type="OrthoDB" id="9760084at2"/>
<dbReference type="InterPro" id="IPR043147">
    <property type="entry name" value="Penicillin_amidase_A-knob"/>
</dbReference>
<dbReference type="Proteomes" id="UP000031843">
    <property type="component" value="Chromosome main"/>
</dbReference>
<dbReference type="InterPro" id="IPR029055">
    <property type="entry name" value="Ntn_hydrolases_N"/>
</dbReference>
<dbReference type="PANTHER" id="PTHR34218">
    <property type="entry name" value="PEPTIDASE S45 PENICILLIN AMIDASE"/>
    <property type="match status" value="1"/>
</dbReference>
<keyword evidence="7" id="KW-1185">Reference proteome</keyword>
<dbReference type="KEGG" id="cbw:RR42_m2284"/>
<evidence type="ECO:0000256" key="3">
    <source>
        <dbReference type="ARBA" id="ARBA00023145"/>
    </source>
</evidence>
<evidence type="ECO:0000313" key="6">
    <source>
        <dbReference type="EMBL" id="AJG19676.1"/>
    </source>
</evidence>
<dbReference type="InterPro" id="IPR023343">
    <property type="entry name" value="Penicillin_amidase_dom1"/>
</dbReference>
<evidence type="ECO:0000313" key="7">
    <source>
        <dbReference type="Proteomes" id="UP000031843"/>
    </source>
</evidence>
<feature type="binding site" evidence="5">
    <location>
        <position position="191"/>
    </location>
    <ligand>
        <name>Ca(2+)</name>
        <dbReference type="ChEBI" id="CHEBI:29108"/>
    </ligand>
</feature>
<proteinExistence type="inferred from homology"/>
<evidence type="ECO:0000256" key="2">
    <source>
        <dbReference type="ARBA" id="ARBA00022801"/>
    </source>
</evidence>
<organism evidence="6 7">
    <name type="scientific">Cupriavidus basilensis</name>
    <dbReference type="NCBI Taxonomy" id="68895"/>
    <lineage>
        <taxon>Bacteria</taxon>
        <taxon>Pseudomonadati</taxon>
        <taxon>Pseudomonadota</taxon>
        <taxon>Betaproteobacteria</taxon>
        <taxon>Burkholderiales</taxon>
        <taxon>Burkholderiaceae</taxon>
        <taxon>Cupriavidus</taxon>
    </lineage>
</organism>
<dbReference type="InterPro" id="IPR002692">
    <property type="entry name" value="S45"/>
</dbReference>
<dbReference type="GO" id="GO:0017000">
    <property type="term" value="P:antibiotic biosynthetic process"/>
    <property type="evidence" value="ECO:0007669"/>
    <property type="project" value="InterPro"/>
</dbReference>
<evidence type="ECO:0000256" key="1">
    <source>
        <dbReference type="ARBA" id="ARBA00006586"/>
    </source>
</evidence>
<dbReference type="Pfam" id="PF01804">
    <property type="entry name" value="Penicil_amidase"/>
    <property type="match status" value="1"/>
</dbReference>
<dbReference type="PANTHER" id="PTHR34218:SF4">
    <property type="entry name" value="ACYL-HOMOSERINE LACTONE ACYLASE QUIP"/>
    <property type="match status" value="1"/>
</dbReference>
<dbReference type="GO" id="GO:0008953">
    <property type="term" value="F:penicillin amidase activity"/>
    <property type="evidence" value="ECO:0007669"/>
    <property type="project" value="UniProtKB-EC"/>
</dbReference>
<dbReference type="EMBL" id="CP010536">
    <property type="protein sequence ID" value="AJG19676.1"/>
    <property type="molecule type" value="Genomic_DNA"/>
</dbReference>
<feature type="binding site" evidence="5">
    <location>
        <position position="327"/>
    </location>
    <ligand>
        <name>Ca(2+)</name>
        <dbReference type="ChEBI" id="CHEBI:29108"/>
    </ligand>
</feature>
<dbReference type="EC" id="3.5.1.11" evidence="6"/>
<dbReference type="GO" id="GO:0046872">
    <property type="term" value="F:metal ion binding"/>
    <property type="evidence" value="ECO:0007669"/>
    <property type="project" value="UniProtKB-KW"/>
</dbReference>
<dbReference type="CDD" id="cd03747">
    <property type="entry name" value="Ntn_PGA_like"/>
    <property type="match status" value="1"/>
</dbReference>